<dbReference type="PATRIC" id="fig|1408103.3.peg.2481"/>
<organism evidence="2 3">
    <name type="scientific">Mesobacillus campisalis</name>
    <dbReference type="NCBI Taxonomy" id="1408103"/>
    <lineage>
        <taxon>Bacteria</taxon>
        <taxon>Bacillati</taxon>
        <taxon>Bacillota</taxon>
        <taxon>Bacilli</taxon>
        <taxon>Bacillales</taxon>
        <taxon>Bacillaceae</taxon>
        <taxon>Mesobacillus</taxon>
    </lineage>
</organism>
<feature type="region of interest" description="Disordered" evidence="1">
    <location>
        <begin position="74"/>
        <end position="105"/>
    </location>
</feature>
<name>A0A0M2SZQ3_9BACI</name>
<protein>
    <recommendedName>
        <fullName evidence="4">YwdI family protein</fullName>
    </recommendedName>
</protein>
<evidence type="ECO:0000256" key="1">
    <source>
        <dbReference type="SAM" id="MobiDB-lite"/>
    </source>
</evidence>
<dbReference type="AlphaFoldDB" id="A0A0M2SZQ3"/>
<accession>A0A0M2SZQ3</accession>
<dbReference type="EMBL" id="LAYY01000010">
    <property type="protein sequence ID" value="KKK38080.1"/>
    <property type="molecule type" value="Genomic_DNA"/>
</dbReference>
<proteinExistence type="predicted"/>
<evidence type="ECO:0008006" key="4">
    <source>
        <dbReference type="Google" id="ProtNLM"/>
    </source>
</evidence>
<sequence length="105" mass="11776">MNISLEKLLAKMEDELKGARNAATDAGMREKIHSLKTLCELVLDEPSRERPAAVRTEAPAAVVQNMQIPVVQAQPQPQPQYQSMPNQQKRLEMDNEANGESLFDF</sequence>
<comment type="caution">
    <text evidence="2">The sequence shown here is derived from an EMBL/GenBank/DDBJ whole genome shotgun (WGS) entry which is preliminary data.</text>
</comment>
<dbReference type="Pfam" id="PF17261">
    <property type="entry name" value="DUF5327"/>
    <property type="match status" value="1"/>
</dbReference>
<dbReference type="InterPro" id="IPR035218">
    <property type="entry name" value="DUF5327"/>
</dbReference>
<dbReference type="OrthoDB" id="2361717at2"/>
<dbReference type="Proteomes" id="UP000034166">
    <property type="component" value="Unassembled WGS sequence"/>
</dbReference>
<feature type="compositionally biased region" description="Low complexity" evidence="1">
    <location>
        <begin position="74"/>
        <end position="88"/>
    </location>
</feature>
<reference evidence="2 3" key="1">
    <citation type="submission" date="2015-04" db="EMBL/GenBank/DDBJ databases">
        <title>Taxonomic description and genome sequence of Bacillus campisalis sp. nov., a novel member of the genus Bacillus isolated from solar saltern.</title>
        <authorList>
            <person name="Mathan Kumar R."/>
            <person name="Kaur G."/>
            <person name="Kumar A."/>
            <person name="Singh N.K."/>
            <person name="Kaur N."/>
            <person name="Kumar N."/>
            <person name="Mayilraj S."/>
        </authorList>
    </citation>
    <scope>NUCLEOTIDE SEQUENCE [LARGE SCALE GENOMIC DNA]</scope>
    <source>
        <strain evidence="2 3">SA2-6</strain>
    </source>
</reference>
<evidence type="ECO:0000313" key="3">
    <source>
        <dbReference type="Proteomes" id="UP000034166"/>
    </source>
</evidence>
<keyword evidence="3" id="KW-1185">Reference proteome</keyword>
<gene>
    <name evidence="2" type="ORF">WQ57_10990</name>
</gene>
<evidence type="ECO:0000313" key="2">
    <source>
        <dbReference type="EMBL" id="KKK38080.1"/>
    </source>
</evidence>